<feature type="signal peptide" evidence="4">
    <location>
        <begin position="1"/>
        <end position="23"/>
    </location>
</feature>
<dbReference type="GO" id="GO:0046872">
    <property type="term" value="F:metal ion binding"/>
    <property type="evidence" value="ECO:0007669"/>
    <property type="project" value="UniProtKB-KW"/>
</dbReference>
<evidence type="ECO:0000256" key="2">
    <source>
        <dbReference type="ARBA" id="ARBA00022729"/>
    </source>
</evidence>
<name>A0A4R1NP35_9RHOB</name>
<keyword evidence="3" id="KW-0408">Iron</keyword>
<dbReference type="PANTHER" id="PTHR30006:SF15">
    <property type="entry name" value="IRON-UTILIZATION PERIPLASMIC PROTEIN"/>
    <property type="match status" value="1"/>
</dbReference>
<keyword evidence="6" id="KW-1185">Reference proteome</keyword>
<reference evidence="5 6" key="1">
    <citation type="submission" date="2019-03" db="EMBL/GenBank/DDBJ databases">
        <title>Genomic Encyclopedia of Archaeal and Bacterial Type Strains, Phase II (KMG-II): from individual species to whole genera.</title>
        <authorList>
            <person name="Goeker M."/>
        </authorList>
    </citation>
    <scope>NUCLEOTIDE SEQUENCE [LARGE SCALE GENOMIC DNA]</scope>
    <source>
        <strain evidence="5 6">DSM 26433</strain>
    </source>
</reference>
<dbReference type="Proteomes" id="UP000295673">
    <property type="component" value="Unassembled WGS sequence"/>
</dbReference>
<sequence length="337" mass="36648">MTKPISTALFITAAASLAAPVIADEVNVYSYRQPELIKPLTDAFTAETGIKVNVAYLQKGMVERLQAEGDRSPADMILTVDISRLAAVVNAGLTQPVTSDAINANVPAQYRDPDNHWFGLTTRARIVYASKDRVADGEVTTYEDLADPKWEGRICTRSGTNAYNVALTSAVIEHHGIEGAKSWLEGVKSNLARKPQGNDRAQVKAIWAGECDISIGNTYYMGKMLSDDEQREWADSVRIVFPEFEGKGTHVNISGVALTKSAPNKENAIKMMEFLTSPAAQEIYAKANFEYPIAPGTQADALVTGWGEFTADDVNLMTLAGHRADALKITEEVDFDG</sequence>
<dbReference type="GO" id="GO:0030288">
    <property type="term" value="C:outer membrane-bounded periplasmic space"/>
    <property type="evidence" value="ECO:0007669"/>
    <property type="project" value="TreeGrafter"/>
</dbReference>
<keyword evidence="3" id="KW-0479">Metal-binding</keyword>
<feature type="binding site" evidence="3">
    <location>
        <position position="220"/>
    </location>
    <ligand>
        <name>Fe cation</name>
        <dbReference type="ChEBI" id="CHEBI:24875"/>
    </ligand>
</feature>
<evidence type="ECO:0000256" key="1">
    <source>
        <dbReference type="ARBA" id="ARBA00008520"/>
    </source>
</evidence>
<accession>A0A4R1NP35</accession>
<dbReference type="CDD" id="cd13542">
    <property type="entry name" value="PBP2_FutA1_ilke"/>
    <property type="match status" value="1"/>
</dbReference>
<dbReference type="Gene3D" id="3.40.190.10">
    <property type="entry name" value="Periplasmic binding protein-like II"/>
    <property type="match status" value="2"/>
</dbReference>
<evidence type="ECO:0000256" key="4">
    <source>
        <dbReference type="SAM" id="SignalP"/>
    </source>
</evidence>
<comment type="similarity">
    <text evidence="1">Belongs to the bacterial solute-binding protein 1 family.</text>
</comment>
<keyword evidence="2 4" id="KW-0732">Signal</keyword>
<evidence type="ECO:0000313" key="5">
    <source>
        <dbReference type="EMBL" id="TCL09601.1"/>
    </source>
</evidence>
<evidence type="ECO:0000313" key="6">
    <source>
        <dbReference type="Proteomes" id="UP000295673"/>
    </source>
</evidence>
<comment type="caution">
    <text evidence="5">The sequence shown here is derived from an EMBL/GenBank/DDBJ whole genome shotgun (WGS) entry which is preliminary data.</text>
</comment>
<dbReference type="InterPro" id="IPR026045">
    <property type="entry name" value="Ferric-bd"/>
</dbReference>
<feature type="chain" id="PRO_5020355168" evidence="4">
    <location>
        <begin position="24"/>
        <end position="337"/>
    </location>
</feature>
<organism evidence="5 6">
    <name type="scientific">Shimia isoporae</name>
    <dbReference type="NCBI Taxonomy" id="647720"/>
    <lineage>
        <taxon>Bacteria</taxon>
        <taxon>Pseudomonadati</taxon>
        <taxon>Pseudomonadota</taxon>
        <taxon>Alphaproteobacteria</taxon>
        <taxon>Rhodobacterales</taxon>
        <taxon>Roseobacteraceae</taxon>
    </lineage>
</organism>
<dbReference type="PIRSF" id="PIRSF002825">
    <property type="entry name" value="CfbpA"/>
    <property type="match status" value="1"/>
</dbReference>
<dbReference type="AlphaFoldDB" id="A0A4R1NP35"/>
<dbReference type="EMBL" id="SMGR01000001">
    <property type="protein sequence ID" value="TCL09601.1"/>
    <property type="molecule type" value="Genomic_DNA"/>
</dbReference>
<evidence type="ECO:0000256" key="3">
    <source>
        <dbReference type="PIRSR" id="PIRSR002825-1"/>
    </source>
</evidence>
<dbReference type="RefSeq" id="WP_132859625.1">
    <property type="nucleotide sequence ID" value="NZ_SMGR01000001.1"/>
</dbReference>
<dbReference type="SUPFAM" id="SSF53850">
    <property type="entry name" value="Periplasmic binding protein-like II"/>
    <property type="match status" value="1"/>
</dbReference>
<dbReference type="PANTHER" id="PTHR30006">
    <property type="entry name" value="THIAMINE-BINDING PERIPLASMIC PROTEIN-RELATED"/>
    <property type="match status" value="1"/>
</dbReference>
<dbReference type="Pfam" id="PF13343">
    <property type="entry name" value="SBP_bac_6"/>
    <property type="match status" value="1"/>
</dbReference>
<protein>
    <submittedName>
        <fullName evidence="5">Iron(III) transport system substrate-binding protein</fullName>
    </submittedName>
</protein>
<proteinExistence type="inferred from homology"/>
<feature type="binding site" evidence="3">
    <location>
        <position position="219"/>
    </location>
    <ligand>
        <name>Fe cation</name>
        <dbReference type="ChEBI" id="CHEBI:24875"/>
    </ligand>
</feature>
<dbReference type="OrthoDB" id="9769567at2"/>
<gene>
    <name evidence="5" type="ORF">BXY66_1654</name>
</gene>